<dbReference type="GeneID" id="13884808"/>
<keyword evidence="1" id="KW-0732">Signal</keyword>
<dbReference type="AlphaFoldDB" id="H2ARC6"/>
<dbReference type="OrthoDB" id="4069830at2759"/>
<dbReference type="InParanoid" id="H2ARC6"/>
<evidence type="ECO:0000313" key="2">
    <source>
        <dbReference type="EMBL" id="CCF56926.1"/>
    </source>
</evidence>
<evidence type="ECO:0000313" key="3">
    <source>
        <dbReference type="Proteomes" id="UP000005220"/>
    </source>
</evidence>
<proteinExistence type="predicted"/>
<dbReference type="eggNOG" id="ENOG502SU1I">
    <property type="taxonomic scope" value="Eukaryota"/>
</dbReference>
<feature type="signal peptide" evidence="1">
    <location>
        <begin position="1"/>
        <end position="19"/>
    </location>
</feature>
<feature type="chain" id="PRO_5003559624" evidence="1">
    <location>
        <begin position="20"/>
        <end position="331"/>
    </location>
</feature>
<protein>
    <submittedName>
        <fullName evidence="2">Uncharacterized protein</fullName>
    </submittedName>
</protein>
<name>H2ARC6_KAZAF</name>
<dbReference type="RefSeq" id="XP_003956061.1">
    <property type="nucleotide sequence ID" value="XM_003956012.1"/>
</dbReference>
<reference evidence="2 3" key="1">
    <citation type="journal article" date="2011" name="Proc. Natl. Acad. Sci. U.S.A.">
        <title>Evolutionary erosion of yeast sex chromosomes by mating-type switching accidents.</title>
        <authorList>
            <person name="Gordon J.L."/>
            <person name="Armisen D."/>
            <person name="Proux-Wera E."/>
            <person name="Oheigeartaigh S.S."/>
            <person name="Byrne K.P."/>
            <person name="Wolfe K.H."/>
        </authorList>
    </citation>
    <scope>NUCLEOTIDE SEQUENCE [LARGE SCALE GENOMIC DNA]</scope>
    <source>
        <strain evidence="3">ATCC 22294 / BCRC 22015 / CBS 2517 / CECT 1963 / NBRC 1671 / NRRL Y-8276</strain>
    </source>
</reference>
<dbReference type="HOGENOM" id="CLU_839551_0_0_1"/>
<gene>
    <name evidence="2" type="primary">KAFR0B06300</name>
    <name evidence="2" type="ORF">KAFR_0B06300</name>
</gene>
<dbReference type="KEGG" id="kaf:KAFR_0B06300"/>
<organism evidence="2 3">
    <name type="scientific">Kazachstania africana (strain ATCC 22294 / BCRC 22015 / CBS 2517 / CECT 1963 / NBRC 1671 / NRRL Y-8276)</name>
    <name type="common">Yeast</name>
    <name type="synonym">Kluyveromyces africanus</name>
    <dbReference type="NCBI Taxonomy" id="1071382"/>
    <lineage>
        <taxon>Eukaryota</taxon>
        <taxon>Fungi</taxon>
        <taxon>Dikarya</taxon>
        <taxon>Ascomycota</taxon>
        <taxon>Saccharomycotina</taxon>
        <taxon>Saccharomycetes</taxon>
        <taxon>Saccharomycetales</taxon>
        <taxon>Saccharomycetaceae</taxon>
        <taxon>Kazachstania</taxon>
    </lineage>
</organism>
<dbReference type="EMBL" id="HE650822">
    <property type="protein sequence ID" value="CCF56926.1"/>
    <property type="molecule type" value="Genomic_DNA"/>
</dbReference>
<evidence type="ECO:0000256" key="1">
    <source>
        <dbReference type="SAM" id="SignalP"/>
    </source>
</evidence>
<accession>H2ARC6</accession>
<dbReference type="Proteomes" id="UP000005220">
    <property type="component" value="Chromosome 2"/>
</dbReference>
<keyword evidence="3" id="KW-1185">Reference proteome</keyword>
<sequence>MRVPHLLLGLLAIATNASCDHMQEPALARNNTDTANYNRITTLLHAGYDFADAVAEVWPGHNFTLSSTVIARGTPASVANATLEAMGSNWYLQGGPGYEVDLPAIINLAWEYGESVRTQHSLSKRDADVAAGEYAKSLLENVMDPAELSPLSLTVRDSNTGQCMNSYWRNFTNMVQRVYDKIDPKIIAIAKQWSWTTFKTVACDLPGWVNMGISLEQYFRSASQKAQCGGSTTIHALKARDGSTLQWCVGVSAYKVDGENCDTTANYGIIAANFAQLSAKVNSIDGTSWCTHFDHYGTWRMDARVALVEEMSDCGQNLWDIPCPGYKDGRS</sequence>